<keyword evidence="2" id="KW-1185">Reference proteome</keyword>
<evidence type="ECO:0000313" key="2">
    <source>
        <dbReference type="Proteomes" id="UP000244005"/>
    </source>
</evidence>
<evidence type="ECO:0000313" key="1">
    <source>
        <dbReference type="EMBL" id="PTQ47576.1"/>
    </source>
</evidence>
<evidence type="ECO:0008006" key="3">
    <source>
        <dbReference type="Google" id="ProtNLM"/>
    </source>
</evidence>
<accession>A0A2R6XNH0</accession>
<sequence>MSGCGNSVCSCGSNCQCGSNCSCGKRMMDVKDILNMQSFEHGSDGISYNSRCL</sequence>
<dbReference type="AlphaFoldDB" id="A0A2R6XNH0"/>
<gene>
    <name evidence="1" type="ORF">MARPO_0007s0031</name>
</gene>
<name>A0A2R6XNH0_MARPO</name>
<dbReference type="EMBL" id="KZ772679">
    <property type="protein sequence ID" value="PTQ47576.1"/>
    <property type="molecule type" value="Genomic_DNA"/>
</dbReference>
<organism evidence="1 2">
    <name type="scientific">Marchantia polymorpha</name>
    <name type="common">Common liverwort</name>
    <name type="synonym">Marchantia aquatica</name>
    <dbReference type="NCBI Taxonomy" id="3197"/>
    <lineage>
        <taxon>Eukaryota</taxon>
        <taxon>Viridiplantae</taxon>
        <taxon>Streptophyta</taxon>
        <taxon>Embryophyta</taxon>
        <taxon>Marchantiophyta</taxon>
        <taxon>Marchantiopsida</taxon>
        <taxon>Marchantiidae</taxon>
        <taxon>Marchantiales</taxon>
        <taxon>Marchantiaceae</taxon>
        <taxon>Marchantia</taxon>
    </lineage>
</organism>
<dbReference type="Proteomes" id="UP000244005">
    <property type="component" value="Unassembled WGS sequence"/>
</dbReference>
<dbReference type="Gramene" id="Mp3g00340.1">
    <property type="protein sequence ID" value="Mp3g00340.1.cds"/>
    <property type="gene ID" value="Mp3g00340"/>
</dbReference>
<proteinExistence type="predicted"/>
<protein>
    <recommendedName>
        <fullName evidence="3">Metallothionein-like protein</fullName>
    </recommendedName>
</protein>
<reference evidence="2" key="1">
    <citation type="journal article" date="2017" name="Cell">
        <title>Insights into land plant evolution garnered from the Marchantia polymorpha genome.</title>
        <authorList>
            <person name="Bowman J.L."/>
            <person name="Kohchi T."/>
            <person name="Yamato K.T."/>
            <person name="Jenkins J."/>
            <person name="Shu S."/>
            <person name="Ishizaki K."/>
            <person name="Yamaoka S."/>
            <person name="Nishihama R."/>
            <person name="Nakamura Y."/>
            <person name="Berger F."/>
            <person name="Adam C."/>
            <person name="Aki S.S."/>
            <person name="Althoff F."/>
            <person name="Araki T."/>
            <person name="Arteaga-Vazquez M.A."/>
            <person name="Balasubrmanian S."/>
            <person name="Barry K."/>
            <person name="Bauer D."/>
            <person name="Boehm C.R."/>
            <person name="Briginshaw L."/>
            <person name="Caballero-Perez J."/>
            <person name="Catarino B."/>
            <person name="Chen F."/>
            <person name="Chiyoda S."/>
            <person name="Chovatia M."/>
            <person name="Davies K.M."/>
            <person name="Delmans M."/>
            <person name="Demura T."/>
            <person name="Dierschke T."/>
            <person name="Dolan L."/>
            <person name="Dorantes-Acosta A.E."/>
            <person name="Eklund D.M."/>
            <person name="Florent S.N."/>
            <person name="Flores-Sandoval E."/>
            <person name="Fujiyama A."/>
            <person name="Fukuzawa H."/>
            <person name="Galik B."/>
            <person name="Grimanelli D."/>
            <person name="Grimwood J."/>
            <person name="Grossniklaus U."/>
            <person name="Hamada T."/>
            <person name="Haseloff J."/>
            <person name="Hetherington A.J."/>
            <person name="Higo A."/>
            <person name="Hirakawa Y."/>
            <person name="Hundley H.N."/>
            <person name="Ikeda Y."/>
            <person name="Inoue K."/>
            <person name="Inoue S.I."/>
            <person name="Ishida S."/>
            <person name="Jia Q."/>
            <person name="Kakita M."/>
            <person name="Kanazawa T."/>
            <person name="Kawai Y."/>
            <person name="Kawashima T."/>
            <person name="Kennedy M."/>
            <person name="Kinose K."/>
            <person name="Kinoshita T."/>
            <person name="Kohara Y."/>
            <person name="Koide E."/>
            <person name="Komatsu K."/>
            <person name="Kopischke S."/>
            <person name="Kubo M."/>
            <person name="Kyozuka J."/>
            <person name="Lagercrantz U."/>
            <person name="Lin S.S."/>
            <person name="Lindquist E."/>
            <person name="Lipzen A.M."/>
            <person name="Lu C.W."/>
            <person name="De Luna E."/>
            <person name="Martienssen R.A."/>
            <person name="Minamino N."/>
            <person name="Mizutani M."/>
            <person name="Mizutani M."/>
            <person name="Mochizuki N."/>
            <person name="Monte I."/>
            <person name="Mosher R."/>
            <person name="Nagasaki H."/>
            <person name="Nakagami H."/>
            <person name="Naramoto S."/>
            <person name="Nishitani K."/>
            <person name="Ohtani M."/>
            <person name="Okamoto T."/>
            <person name="Okumura M."/>
            <person name="Phillips J."/>
            <person name="Pollak B."/>
            <person name="Reinders A."/>
            <person name="Rovekamp M."/>
            <person name="Sano R."/>
            <person name="Sawa S."/>
            <person name="Schmid M.W."/>
            <person name="Shirakawa M."/>
            <person name="Solano R."/>
            <person name="Spunde A."/>
            <person name="Suetsugu N."/>
            <person name="Sugano S."/>
            <person name="Sugiyama A."/>
            <person name="Sun R."/>
            <person name="Suzuki Y."/>
            <person name="Takenaka M."/>
            <person name="Takezawa D."/>
            <person name="Tomogane H."/>
            <person name="Tsuzuki M."/>
            <person name="Ueda T."/>
            <person name="Umeda M."/>
            <person name="Ward J.M."/>
            <person name="Watanabe Y."/>
            <person name="Yazaki K."/>
            <person name="Yokoyama R."/>
            <person name="Yoshitake Y."/>
            <person name="Yotsui I."/>
            <person name="Zachgo S."/>
            <person name="Schmutz J."/>
        </authorList>
    </citation>
    <scope>NUCLEOTIDE SEQUENCE [LARGE SCALE GENOMIC DNA]</scope>
    <source>
        <strain evidence="2">Tak-1</strain>
    </source>
</reference>